<dbReference type="EMBL" id="JBDJPC010000006">
    <property type="protein sequence ID" value="KAL1497324.1"/>
    <property type="molecule type" value="Genomic_DNA"/>
</dbReference>
<evidence type="ECO:0000259" key="3">
    <source>
        <dbReference type="PROSITE" id="PS50943"/>
    </source>
</evidence>
<dbReference type="InterPro" id="IPR001387">
    <property type="entry name" value="Cro/C1-type_HTH"/>
</dbReference>
<evidence type="ECO:0000256" key="1">
    <source>
        <dbReference type="ARBA" id="ARBA00004123"/>
    </source>
</evidence>
<dbReference type="InterPro" id="IPR009057">
    <property type="entry name" value="Homeodomain-like_sf"/>
</dbReference>
<dbReference type="GO" id="GO:0005634">
    <property type="term" value="C:nucleus"/>
    <property type="evidence" value="ECO:0007669"/>
    <property type="project" value="UniProtKB-SubCell"/>
</dbReference>
<dbReference type="InterPro" id="IPR011991">
    <property type="entry name" value="ArsR-like_HTH"/>
</dbReference>
<dbReference type="SUPFAM" id="SSF46689">
    <property type="entry name" value="Homeodomain-like"/>
    <property type="match status" value="1"/>
</dbReference>
<reference evidence="4 5" key="1">
    <citation type="submission" date="2024-05" db="EMBL/GenBank/DDBJ databases">
        <title>Genetic variation in Jamaican populations of the coffee berry borer (Hypothenemus hampei).</title>
        <authorList>
            <person name="Errbii M."/>
            <person name="Myrie A."/>
        </authorList>
    </citation>
    <scope>NUCLEOTIDE SEQUENCE [LARGE SCALE GENOMIC DNA]</scope>
    <source>
        <strain evidence="4">JA-Hopewell-2020-01-JO</strain>
        <tissue evidence="4">Whole body</tissue>
    </source>
</reference>
<dbReference type="PROSITE" id="PS50943">
    <property type="entry name" value="HTH_CROC1"/>
    <property type="match status" value="1"/>
</dbReference>
<accession>A0ABD1ELF3</accession>
<gene>
    <name evidence="4" type="ORF">ABEB36_008306</name>
</gene>
<dbReference type="Proteomes" id="UP001566132">
    <property type="component" value="Unassembled WGS sequence"/>
</dbReference>
<dbReference type="AlphaFoldDB" id="A0ABD1ELF3"/>
<feature type="region of interest" description="Disordered" evidence="2">
    <location>
        <begin position="44"/>
        <end position="63"/>
    </location>
</feature>
<sequence length="80" mass="9074">MPRNLISDFNKSKIVVLLQKGFTQSDIAEIVGVTQSTVSKNNKKFQETNDVKDRPRSGRKRCTTAVQDRQISIIAQRNLL</sequence>
<dbReference type="Gene3D" id="1.10.10.10">
    <property type="entry name" value="Winged helix-like DNA-binding domain superfamily/Winged helix DNA-binding domain"/>
    <property type="match status" value="1"/>
</dbReference>
<dbReference type="Pfam" id="PF13384">
    <property type="entry name" value="HTH_23"/>
    <property type="match status" value="1"/>
</dbReference>
<evidence type="ECO:0000313" key="5">
    <source>
        <dbReference type="Proteomes" id="UP001566132"/>
    </source>
</evidence>
<feature type="domain" description="HTH cro/C1-type" evidence="3">
    <location>
        <begin position="19"/>
        <end position="40"/>
    </location>
</feature>
<evidence type="ECO:0000313" key="4">
    <source>
        <dbReference type="EMBL" id="KAL1497324.1"/>
    </source>
</evidence>
<dbReference type="InterPro" id="IPR036388">
    <property type="entry name" value="WH-like_DNA-bd_sf"/>
</dbReference>
<comment type="caution">
    <text evidence="4">The sequence shown here is derived from an EMBL/GenBank/DDBJ whole genome shotgun (WGS) entry which is preliminary data.</text>
</comment>
<name>A0ABD1ELF3_HYPHA</name>
<evidence type="ECO:0000256" key="2">
    <source>
        <dbReference type="SAM" id="MobiDB-lite"/>
    </source>
</evidence>
<dbReference type="CDD" id="cd00090">
    <property type="entry name" value="HTH_ARSR"/>
    <property type="match status" value="1"/>
</dbReference>
<comment type="subcellular location">
    <subcellularLocation>
        <location evidence="1">Nucleus</location>
    </subcellularLocation>
</comment>
<protein>
    <recommendedName>
        <fullName evidence="3">HTH cro/C1-type domain-containing protein</fullName>
    </recommendedName>
</protein>
<feature type="compositionally biased region" description="Basic and acidic residues" evidence="2">
    <location>
        <begin position="44"/>
        <end position="56"/>
    </location>
</feature>
<organism evidence="4 5">
    <name type="scientific">Hypothenemus hampei</name>
    <name type="common">Coffee berry borer</name>
    <dbReference type="NCBI Taxonomy" id="57062"/>
    <lineage>
        <taxon>Eukaryota</taxon>
        <taxon>Metazoa</taxon>
        <taxon>Ecdysozoa</taxon>
        <taxon>Arthropoda</taxon>
        <taxon>Hexapoda</taxon>
        <taxon>Insecta</taxon>
        <taxon>Pterygota</taxon>
        <taxon>Neoptera</taxon>
        <taxon>Endopterygota</taxon>
        <taxon>Coleoptera</taxon>
        <taxon>Polyphaga</taxon>
        <taxon>Cucujiformia</taxon>
        <taxon>Curculionidae</taxon>
        <taxon>Scolytinae</taxon>
        <taxon>Hypothenemus</taxon>
    </lineage>
</organism>
<keyword evidence="5" id="KW-1185">Reference proteome</keyword>
<proteinExistence type="predicted"/>